<keyword evidence="15" id="KW-0233">DNA recombination</keyword>
<keyword evidence="24" id="KW-1185">Reference proteome</keyword>
<comment type="catalytic activity">
    <reaction evidence="20">
        <text>ATP + (deoxyribonucleotide)n-3'-hydroxyl + 5'-phospho-(deoxyribonucleotide)m = (deoxyribonucleotide)n+m + AMP + diphosphate.</text>
        <dbReference type="EC" id="6.5.1.1"/>
    </reaction>
</comment>
<keyword evidence="3 23" id="KW-0436">Ligase</keyword>
<evidence type="ECO:0000256" key="4">
    <source>
        <dbReference type="ARBA" id="ARBA00022679"/>
    </source>
</evidence>
<dbReference type="SUPFAM" id="SSF50249">
    <property type="entry name" value="Nucleic acid-binding proteins"/>
    <property type="match status" value="1"/>
</dbReference>
<feature type="domain" description="ATP-dependent DNA ligase family profile" evidence="22">
    <location>
        <begin position="325"/>
        <end position="422"/>
    </location>
</feature>
<evidence type="ECO:0000256" key="5">
    <source>
        <dbReference type="ARBA" id="ARBA00022695"/>
    </source>
</evidence>
<dbReference type="Pfam" id="PF04679">
    <property type="entry name" value="DNA_ligase_A_C"/>
    <property type="match status" value="1"/>
</dbReference>
<evidence type="ECO:0000256" key="8">
    <source>
        <dbReference type="ARBA" id="ARBA00022741"/>
    </source>
</evidence>
<dbReference type="GO" id="GO:0003910">
    <property type="term" value="F:DNA ligase (ATP) activity"/>
    <property type="evidence" value="ECO:0007669"/>
    <property type="project" value="UniProtKB-EC"/>
</dbReference>
<dbReference type="InterPro" id="IPR014144">
    <property type="entry name" value="LigD_PE_domain"/>
</dbReference>
<evidence type="ECO:0000256" key="10">
    <source>
        <dbReference type="ARBA" id="ARBA00022801"/>
    </source>
</evidence>
<dbReference type="InterPro" id="IPR012340">
    <property type="entry name" value="NA-bd_OB-fold"/>
</dbReference>
<dbReference type="NCBIfam" id="TIGR02776">
    <property type="entry name" value="NHEJ_ligase_prk"/>
    <property type="match status" value="1"/>
</dbReference>
<keyword evidence="12" id="KW-0067">ATP-binding</keyword>
<keyword evidence="9" id="KW-0227">DNA damage</keyword>
<dbReference type="PROSITE" id="PS50160">
    <property type="entry name" value="DNA_LIGASE_A3"/>
    <property type="match status" value="1"/>
</dbReference>
<organism evidence="23 24">
    <name type="scientific">Paludibaculum fermentans</name>
    <dbReference type="NCBI Taxonomy" id="1473598"/>
    <lineage>
        <taxon>Bacteria</taxon>
        <taxon>Pseudomonadati</taxon>
        <taxon>Acidobacteriota</taxon>
        <taxon>Terriglobia</taxon>
        <taxon>Bryobacterales</taxon>
        <taxon>Bryobacteraceae</taxon>
        <taxon>Paludibaculum</taxon>
    </lineage>
</organism>
<evidence type="ECO:0000256" key="12">
    <source>
        <dbReference type="ARBA" id="ARBA00022840"/>
    </source>
</evidence>
<evidence type="ECO:0000256" key="19">
    <source>
        <dbReference type="ARBA" id="ARBA00029943"/>
    </source>
</evidence>
<evidence type="ECO:0000256" key="14">
    <source>
        <dbReference type="ARBA" id="ARBA00023125"/>
    </source>
</evidence>
<dbReference type="PANTHER" id="PTHR42705">
    <property type="entry name" value="BIFUNCTIONAL NON-HOMOLOGOUS END JOINING PROTEIN LIGD"/>
    <property type="match status" value="1"/>
</dbReference>
<evidence type="ECO:0000256" key="17">
    <source>
        <dbReference type="ARBA" id="ARBA00023211"/>
    </source>
</evidence>
<evidence type="ECO:0000256" key="7">
    <source>
        <dbReference type="ARBA" id="ARBA00022723"/>
    </source>
</evidence>
<keyword evidence="14" id="KW-0238">DNA-binding</keyword>
<keyword evidence="11" id="KW-0269">Exonuclease</keyword>
<evidence type="ECO:0000256" key="6">
    <source>
        <dbReference type="ARBA" id="ARBA00022722"/>
    </source>
</evidence>
<evidence type="ECO:0000313" key="24">
    <source>
        <dbReference type="Proteomes" id="UP000593892"/>
    </source>
</evidence>
<dbReference type="Gene3D" id="3.30.470.30">
    <property type="entry name" value="DNA ligase/mRNA capping enzyme"/>
    <property type="match status" value="1"/>
</dbReference>
<dbReference type="NCBIfam" id="NF004628">
    <property type="entry name" value="PRK05972.1"/>
    <property type="match status" value="1"/>
</dbReference>
<evidence type="ECO:0000256" key="18">
    <source>
        <dbReference type="ARBA" id="ARBA00023268"/>
    </source>
</evidence>
<keyword evidence="8" id="KW-0547">Nucleotide-binding</keyword>
<keyword evidence="18" id="KW-0511">Multifunctional enzyme</keyword>
<evidence type="ECO:0000256" key="20">
    <source>
        <dbReference type="ARBA" id="ARBA00034003"/>
    </source>
</evidence>
<feature type="region of interest" description="Disordered" evidence="21">
    <location>
        <begin position="523"/>
        <end position="543"/>
    </location>
</feature>
<dbReference type="NCBIfam" id="TIGR02777">
    <property type="entry name" value="LigD_PE_dom"/>
    <property type="match status" value="1"/>
</dbReference>
<dbReference type="GO" id="GO:0003677">
    <property type="term" value="F:DNA binding"/>
    <property type="evidence" value="ECO:0007669"/>
    <property type="project" value="UniProtKB-KW"/>
</dbReference>
<protein>
    <recommendedName>
        <fullName evidence="2">DNA ligase (ATP)</fullName>
        <ecNumber evidence="2">6.5.1.1</ecNumber>
    </recommendedName>
    <alternativeName>
        <fullName evidence="19">NHEJ DNA polymerase</fullName>
    </alternativeName>
</protein>
<dbReference type="InterPro" id="IPR014146">
    <property type="entry name" value="LigD_ligase_dom"/>
</dbReference>
<dbReference type="NCBIfam" id="TIGR02779">
    <property type="entry name" value="NHEJ_ligase_lig"/>
    <property type="match status" value="1"/>
</dbReference>
<dbReference type="InterPro" id="IPR014143">
    <property type="entry name" value="NHEJ_ligase_prk"/>
</dbReference>
<dbReference type="GO" id="GO:0003887">
    <property type="term" value="F:DNA-directed DNA polymerase activity"/>
    <property type="evidence" value="ECO:0007669"/>
    <property type="project" value="UniProtKB-KW"/>
</dbReference>
<dbReference type="AlphaFoldDB" id="A0A7S7SMD1"/>
<dbReference type="Gene3D" id="3.30.1490.70">
    <property type="match status" value="1"/>
</dbReference>
<keyword evidence="10" id="KW-0378">Hydrolase</keyword>
<evidence type="ECO:0000259" key="22">
    <source>
        <dbReference type="PROSITE" id="PS50160"/>
    </source>
</evidence>
<keyword evidence="6" id="KW-0540">Nuclease</keyword>
<evidence type="ECO:0000313" key="23">
    <source>
        <dbReference type="EMBL" id="QOY91147.1"/>
    </source>
</evidence>
<dbReference type="EMBL" id="CP063849">
    <property type="protein sequence ID" value="QOY91147.1"/>
    <property type="molecule type" value="Genomic_DNA"/>
</dbReference>
<dbReference type="NCBIfam" id="TIGR02778">
    <property type="entry name" value="ligD_pol"/>
    <property type="match status" value="1"/>
</dbReference>
<dbReference type="Gene3D" id="2.40.50.140">
    <property type="entry name" value="Nucleic acid-binding proteins"/>
    <property type="match status" value="1"/>
</dbReference>
<dbReference type="InterPro" id="IPR012310">
    <property type="entry name" value="DNA_ligase_ATP-dep_cent"/>
</dbReference>
<sequence length="842" mass="92933">MALEHYRSKRDFKKTPEPTPGRIRAKGKKLSYLIQKHDATRLHYDFRLELDGVLLSWAVTKGPSLDPADKRLAVRTEDHPLSYGQFEGTIPGGQYGGGTVMLWDDGHWEPKGDPHAGLKKGHLSFLLHGQRLKGGWGLIRMRGDGKRENWLLVKEKDDEARPDETNEEFLGGLDSSVKTGRSMEQIAGPRAPAPHGKVRAIQRKAQQVLGSDRPLERLMELHPAVQLATLVEEPPQGDEWLHEIKFDGYRLLGFAAGGAAALRTRNGHDWTVRFPSLAAALKKLKVKDAVLDMEAVVVDGRGKSSFQALQTALGDGGRPEEIDAYVFDLLHLDGQDLTGLPLTERKKKLETLLKRSKQKSLHYSAHIDGDGGAVFAQVCETGLEGIISKRATASYVAGRQKSWLKIKCSLRQEFIILGFSDARTGGRALGALYLGYRKQGALHYAGKVGTGFSLASARALRQRFDAMATRKPTLSRGETTGLGEGEWKTVHWIRPSLLCEVAFAEWTQDGHIRHPSFLGLREDKEARDVKQETPVKSSAAPAPRKKKAAAEGLVLAGVTITHPDRILSADGQVTKGELAEYYAAIAPLMLPQVAGRPLSLLRCPSGIDAECFFQRNPGKGFGPDVKPFAFRHKGKEYEYLYIEDEKGLLEVVQMGTIELHPWGAPVDAIDYPDRMIFDLDPAPEVPFEAVKLAAQDLRQQLQLLGLESSLKCTGGKGLHITVPLDGTEKWPAVKAFAAWVAQQMVEATPEAYVATMSKAKRKGKIFIDHFRNDYTATAIADYAVRARPGAPVALPLEWKELKDLQSASQFTMKEVLARIKNKRRVPPVRPPAQSLPKLAAAR</sequence>
<dbReference type="GO" id="GO:0046872">
    <property type="term" value="F:metal ion binding"/>
    <property type="evidence" value="ECO:0007669"/>
    <property type="project" value="UniProtKB-KW"/>
</dbReference>
<feature type="region of interest" description="Disordered" evidence="21">
    <location>
        <begin position="1"/>
        <end position="23"/>
    </location>
</feature>
<dbReference type="RefSeq" id="WP_194452801.1">
    <property type="nucleotide sequence ID" value="NZ_CP063849.1"/>
</dbReference>
<proteinExistence type="predicted"/>
<dbReference type="EC" id="6.5.1.1" evidence="2"/>
<comment type="cofactor">
    <cofactor evidence="1">
        <name>Mn(2+)</name>
        <dbReference type="ChEBI" id="CHEBI:29035"/>
    </cofactor>
</comment>
<evidence type="ECO:0000256" key="16">
    <source>
        <dbReference type="ARBA" id="ARBA00023204"/>
    </source>
</evidence>
<reference evidence="23 24" key="1">
    <citation type="submission" date="2020-10" db="EMBL/GenBank/DDBJ databases">
        <title>Complete genome sequence of Paludibaculum fermentans P105T, a facultatively anaerobic acidobacterium capable of dissimilatory Fe(III) reduction.</title>
        <authorList>
            <person name="Dedysh S.N."/>
            <person name="Beletsky A.V."/>
            <person name="Kulichevskaya I.S."/>
            <person name="Mardanov A.V."/>
            <person name="Ravin N.V."/>
        </authorList>
    </citation>
    <scope>NUCLEOTIDE SEQUENCE [LARGE SCALE GENOMIC DNA]</scope>
    <source>
        <strain evidence="23 24">P105</strain>
    </source>
</reference>
<evidence type="ECO:0000256" key="2">
    <source>
        <dbReference type="ARBA" id="ARBA00012727"/>
    </source>
</evidence>
<evidence type="ECO:0000256" key="3">
    <source>
        <dbReference type="ARBA" id="ARBA00022598"/>
    </source>
</evidence>
<dbReference type="PANTHER" id="PTHR42705:SF2">
    <property type="entry name" value="BIFUNCTIONAL NON-HOMOLOGOUS END JOINING PROTEIN LIGD"/>
    <property type="match status" value="1"/>
</dbReference>
<keyword evidence="4" id="KW-0808">Transferase</keyword>
<feature type="compositionally biased region" description="Basic and acidic residues" evidence="21">
    <location>
        <begin position="523"/>
        <end position="533"/>
    </location>
</feature>
<dbReference type="Proteomes" id="UP000593892">
    <property type="component" value="Chromosome"/>
</dbReference>
<dbReference type="Gene3D" id="3.90.920.10">
    <property type="entry name" value="DNA primase, PRIM domain"/>
    <property type="match status" value="1"/>
</dbReference>
<dbReference type="InterPro" id="IPR014145">
    <property type="entry name" value="LigD_pol_dom"/>
</dbReference>
<dbReference type="KEGG" id="pfer:IRI77_14725"/>
<keyword evidence="17" id="KW-0464">Manganese</keyword>
<evidence type="ECO:0000256" key="11">
    <source>
        <dbReference type="ARBA" id="ARBA00022839"/>
    </source>
</evidence>
<name>A0A7S7SMD1_PALFE</name>
<evidence type="ECO:0000256" key="9">
    <source>
        <dbReference type="ARBA" id="ARBA00022763"/>
    </source>
</evidence>
<keyword evidence="16" id="KW-0234">DNA repair</keyword>
<dbReference type="InterPro" id="IPR052171">
    <property type="entry name" value="NHEJ_LigD"/>
</dbReference>
<dbReference type="GO" id="GO:0005524">
    <property type="term" value="F:ATP binding"/>
    <property type="evidence" value="ECO:0007669"/>
    <property type="project" value="UniProtKB-KW"/>
</dbReference>
<accession>A0A7S7SMD1</accession>
<dbReference type="InterPro" id="IPR012309">
    <property type="entry name" value="DNA_ligase_ATP-dep_C"/>
</dbReference>
<evidence type="ECO:0000256" key="13">
    <source>
        <dbReference type="ARBA" id="ARBA00022932"/>
    </source>
</evidence>
<dbReference type="GO" id="GO:0006310">
    <property type="term" value="P:DNA recombination"/>
    <property type="evidence" value="ECO:0007669"/>
    <property type="project" value="UniProtKB-KW"/>
</dbReference>
<dbReference type="Pfam" id="PF13298">
    <property type="entry name" value="LigD_N"/>
    <property type="match status" value="1"/>
</dbReference>
<dbReference type="Pfam" id="PF21686">
    <property type="entry name" value="LigD_Prim-Pol"/>
    <property type="match status" value="1"/>
</dbReference>
<dbReference type="InterPro" id="IPR033651">
    <property type="entry name" value="PaeLigD_Pol-like"/>
</dbReference>
<dbReference type="CDD" id="cd04862">
    <property type="entry name" value="PaeLigD_Pol_like"/>
    <property type="match status" value="1"/>
</dbReference>
<dbReference type="GO" id="GO:0004527">
    <property type="term" value="F:exonuclease activity"/>
    <property type="evidence" value="ECO:0007669"/>
    <property type="project" value="UniProtKB-KW"/>
</dbReference>
<evidence type="ECO:0000256" key="1">
    <source>
        <dbReference type="ARBA" id="ARBA00001936"/>
    </source>
</evidence>
<keyword evidence="5" id="KW-0548">Nucleotidyltransferase</keyword>
<dbReference type="Pfam" id="PF01068">
    <property type="entry name" value="DNA_ligase_A_M"/>
    <property type="match status" value="1"/>
</dbReference>
<dbReference type="GO" id="GO:0006281">
    <property type="term" value="P:DNA repair"/>
    <property type="evidence" value="ECO:0007669"/>
    <property type="project" value="UniProtKB-KW"/>
</dbReference>
<gene>
    <name evidence="23" type="primary">ligD</name>
    <name evidence="23" type="ORF">IRI77_14725</name>
</gene>
<dbReference type="SUPFAM" id="SSF56091">
    <property type="entry name" value="DNA ligase/mRNA capping enzyme, catalytic domain"/>
    <property type="match status" value="1"/>
</dbReference>
<feature type="region of interest" description="Disordered" evidence="21">
    <location>
        <begin position="822"/>
        <end position="842"/>
    </location>
</feature>
<evidence type="ECO:0000256" key="21">
    <source>
        <dbReference type="SAM" id="MobiDB-lite"/>
    </source>
</evidence>
<dbReference type="CDD" id="cd07971">
    <property type="entry name" value="OBF_DNA_ligase_LigD"/>
    <property type="match status" value="1"/>
</dbReference>
<evidence type="ECO:0000256" key="15">
    <source>
        <dbReference type="ARBA" id="ARBA00023172"/>
    </source>
</evidence>
<keyword evidence="13" id="KW-0239">DNA-directed DNA polymerase</keyword>
<dbReference type="CDD" id="cd07906">
    <property type="entry name" value="Adenylation_DNA_ligase_LigD_LigC"/>
    <property type="match status" value="1"/>
</dbReference>
<keyword evidence="7" id="KW-0479">Metal-binding</keyword>